<accession>A0ABR3AXQ2</accession>
<dbReference type="EMBL" id="JBCLYO010000012">
    <property type="protein sequence ID" value="KAL0084459.1"/>
    <property type="molecule type" value="Genomic_DNA"/>
</dbReference>
<evidence type="ECO:0000313" key="2">
    <source>
        <dbReference type="EMBL" id="KAL0084459.1"/>
    </source>
</evidence>
<feature type="compositionally biased region" description="Basic and acidic residues" evidence="1">
    <location>
        <begin position="34"/>
        <end position="49"/>
    </location>
</feature>
<comment type="caution">
    <text evidence="2">The sequence shown here is derived from an EMBL/GenBank/DDBJ whole genome shotgun (WGS) entry which is preliminary data.</text>
</comment>
<evidence type="ECO:0000313" key="3">
    <source>
        <dbReference type="Proteomes" id="UP001448207"/>
    </source>
</evidence>
<gene>
    <name evidence="2" type="ORF">J3Q64DRAFT_1132854</name>
</gene>
<dbReference type="Proteomes" id="UP001448207">
    <property type="component" value="Unassembled WGS sequence"/>
</dbReference>
<organism evidence="2 3">
    <name type="scientific">Phycomyces blakesleeanus</name>
    <dbReference type="NCBI Taxonomy" id="4837"/>
    <lineage>
        <taxon>Eukaryota</taxon>
        <taxon>Fungi</taxon>
        <taxon>Fungi incertae sedis</taxon>
        <taxon>Mucoromycota</taxon>
        <taxon>Mucoromycotina</taxon>
        <taxon>Mucoromycetes</taxon>
        <taxon>Mucorales</taxon>
        <taxon>Phycomycetaceae</taxon>
        <taxon>Phycomyces</taxon>
    </lineage>
</organism>
<protein>
    <submittedName>
        <fullName evidence="2">Uncharacterized protein</fullName>
    </submittedName>
</protein>
<proteinExistence type="predicted"/>
<feature type="region of interest" description="Disordered" evidence="1">
    <location>
        <begin position="29"/>
        <end position="49"/>
    </location>
</feature>
<keyword evidence="3" id="KW-1185">Reference proteome</keyword>
<evidence type="ECO:0000256" key="1">
    <source>
        <dbReference type="SAM" id="MobiDB-lite"/>
    </source>
</evidence>
<sequence length="81" mass="9489">MLDLKDKELDSFSHRLRTIKTAHQKTLETLTETHQSDKANAEEQASRRDRELKSIIAEMRFIEKEMSISVVSTIRSIRIDM</sequence>
<reference evidence="2 3" key="1">
    <citation type="submission" date="2024-04" db="EMBL/GenBank/DDBJ databases">
        <title>Symmetric and asymmetric DNA N6-adenine methylation regulates different biological responses in Mucorales.</title>
        <authorList>
            <consortium name="Lawrence Berkeley National Laboratory"/>
            <person name="Lax C."/>
            <person name="Mondo S.J."/>
            <person name="Osorio-Concepcion M."/>
            <person name="Muszewska A."/>
            <person name="Corrochano-Luque M."/>
            <person name="Gutierrez G."/>
            <person name="Riley R."/>
            <person name="Lipzen A."/>
            <person name="Guo J."/>
            <person name="Hundley H."/>
            <person name="Amirebrahimi M."/>
            <person name="Ng V."/>
            <person name="Lorenzo-Gutierrez D."/>
            <person name="Binder U."/>
            <person name="Yang J."/>
            <person name="Song Y."/>
            <person name="Canovas D."/>
            <person name="Navarro E."/>
            <person name="Freitag M."/>
            <person name="Gabaldon T."/>
            <person name="Grigoriev I.V."/>
            <person name="Corrochano L.M."/>
            <person name="Nicolas F.E."/>
            <person name="Garre V."/>
        </authorList>
    </citation>
    <scope>NUCLEOTIDE SEQUENCE [LARGE SCALE GENOMIC DNA]</scope>
    <source>
        <strain evidence="2 3">L51</strain>
    </source>
</reference>
<name>A0ABR3AXQ2_PHYBL</name>